<evidence type="ECO:0008006" key="3">
    <source>
        <dbReference type="Google" id="ProtNLM"/>
    </source>
</evidence>
<evidence type="ECO:0000313" key="2">
    <source>
        <dbReference type="Proteomes" id="UP000735302"/>
    </source>
</evidence>
<evidence type="ECO:0000313" key="1">
    <source>
        <dbReference type="EMBL" id="GFN97291.1"/>
    </source>
</evidence>
<comment type="caution">
    <text evidence="1">The sequence shown here is derived from an EMBL/GenBank/DDBJ whole genome shotgun (WGS) entry which is preliminary data.</text>
</comment>
<proteinExistence type="predicted"/>
<sequence>MEMLLPGLLRLRSGETYKSEPGWVWCGVEWIVTAVNVTALAVITVDLNVTIYQCLMPHARLSTRTQLALSVISNASLQSPKLCRILLRGYSCRSGVSAFCIKFIFM</sequence>
<organism evidence="1 2">
    <name type="scientific">Plakobranchus ocellatus</name>
    <dbReference type="NCBI Taxonomy" id="259542"/>
    <lineage>
        <taxon>Eukaryota</taxon>
        <taxon>Metazoa</taxon>
        <taxon>Spiralia</taxon>
        <taxon>Lophotrochozoa</taxon>
        <taxon>Mollusca</taxon>
        <taxon>Gastropoda</taxon>
        <taxon>Heterobranchia</taxon>
        <taxon>Euthyneura</taxon>
        <taxon>Panpulmonata</taxon>
        <taxon>Sacoglossa</taxon>
        <taxon>Placobranchoidea</taxon>
        <taxon>Plakobranchidae</taxon>
        <taxon>Plakobranchus</taxon>
    </lineage>
</organism>
<protein>
    <recommendedName>
        <fullName evidence="3">G-protein coupled receptors family 1 profile domain-containing protein</fullName>
    </recommendedName>
</protein>
<dbReference type="Proteomes" id="UP000735302">
    <property type="component" value="Unassembled WGS sequence"/>
</dbReference>
<name>A0AAV3ZQ22_9GAST</name>
<gene>
    <name evidence="1" type="ORF">PoB_002379700</name>
</gene>
<dbReference type="AlphaFoldDB" id="A0AAV3ZQ22"/>
<reference evidence="1 2" key="1">
    <citation type="journal article" date="2021" name="Elife">
        <title>Chloroplast acquisition without the gene transfer in kleptoplastic sea slugs, Plakobranchus ocellatus.</title>
        <authorList>
            <person name="Maeda T."/>
            <person name="Takahashi S."/>
            <person name="Yoshida T."/>
            <person name="Shimamura S."/>
            <person name="Takaki Y."/>
            <person name="Nagai Y."/>
            <person name="Toyoda A."/>
            <person name="Suzuki Y."/>
            <person name="Arimoto A."/>
            <person name="Ishii H."/>
            <person name="Satoh N."/>
            <person name="Nishiyama T."/>
            <person name="Hasebe M."/>
            <person name="Maruyama T."/>
            <person name="Minagawa J."/>
            <person name="Obokata J."/>
            <person name="Shigenobu S."/>
        </authorList>
    </citation>
    <scope>NUCLEOTIDE SEQUENCE [LARGE SCALE GENOMIC DNA]</scope>
</reference>
<dbReference type="EMBL" id="BLXT01002742">
    <property type="protein sequence ID" value="GFN97291.1"/>
    <property type="molecule type" value="Genomic_DNA"/>
</dbReference>
<accession>A0AAV3ZQ22</accession>
<keyword evidence="2" id="KW-1185">Reference proteome</keyword>